<dbReference type="Proteomes" id="UP000248340">
    <property type="component" value="Unassembled WGS sequence"/>
</dbReference>
<feature type="region of interest" description="Disordered" evidence="2">
    <location>
        <begin position="1"/>
        <end position="77"/>
    </location>
</feature>
<dbReference type="PANTHER" id="PTHR12832">
    <property type="entry name" value="TESTIS-SPECIFIC PROTEIN PBS13 T-COMPLEX 11"/>
    <property type="match status" value="1"/>
</dbReference>
<dbReference type="InterPro" id="IPR008862">
    <property type="entry name" value="Tcp11"/>
</dbReference>
<accession>A0A319CNZ7</accession>
<feature type="compositionally biased region" description="Low complexity" evidence="2">
    <location>
        <begin position="766"/>
        <end position="780"/>
    </location>
</feature>
<dbReference type="InterPro" id="IPR012337">
    <property type="entry name" value="RNaseH-like_sf"/>
</dbReference>
<feature type="compositionally biased region" description="Low complexity" evidence="2">
    <location>
        <begin position="799"/>
        <end position="808"/>
    </location>
</feature>
<feature type="compositionally biased region" description="Basic and acidic residues" evidence="2">
    <location>
        <begin position="1"/>
        <end position="21"/>
    </location>
</feature>
<dbReference type="GO" id="GO:0005737">
    <property type="term" value="C:cytoplasm"/>
    <property type="evidence" value="ECO:0007669"/>
    <property type="project" value="UniProtKB-ARBA"/>
</dbReference>
<dbReference type="STRING" id="1448315.A0A319CNZ7"/>
<feature type="region of interest" description="Disordered" evidence="2">
    <location>
        <begin position="913"/>
        <end position="979"/>
    </location>
</feature>
<name>A0A319CNZ7_9EURO</name>
<dbReference type="Pfam" id="PF09159">
    <property type="entry name" value="Ydc2-catalyt"/>
    <property type="match status" value="1"/>
</dbReference>
<dbReference type="PROSITE" id="PS50800">
    <property type="entry name" value="SAP"/>
    <property type="match status" value="1"/>
</dbReference>
<evidence type="ECO:0000259" key="3">
    <source>
        <dbReference type="PROSITE" id="PS50800"/>
    </source>
</evidence>
<proteinExistence type="inferred from homology"/>
<dbReference type="RefSeq" id="XP_025487408.1">
    <property type="nucleotide sequence ID" value="XM_025638263.1"/>
</dbReference>
<sequence>MEMDLQKTKEARRDAPGKQEESVDCPLEAYGGSGHTKESPKNDSLDHRDANERPDPADARQQRHPGSATYREDALQSPPATALLAPARPSSSSSKTLDIPTAFGLRPEEQRLLLTAKRYPPVTKSTLSELDLPCIMSNINLRMDANFDRDLHFKPDLDGEKGRRKRKEAADYWEAMAVEISIYAFYSSPEAAGLAADARTDQRQAFEPRLPAMFDTLQDVLKTLVPERDHPGVVQNLEVPLLMQQIQKGVLDMVRVAAWLAGLLKTHCAPMRDEWADRMVEQIRSGSQSQNPMEIVGGLQTLFAILEAMKLDVANHQIRAFRVLLIEDTVPFLQEYFRGKMERDHFRVDSSRLWYLETRERELRQMDKPAQTDAFWPISVLFQGVSDLLLQFHTPDAFPETFVFDSDRLWQLRTCLQNLINLDICWFIFESYVHTQKRYLSAPAQTYATFRSRIGSLMEENEDCPRGSAQWVQNVRCIGLEIARFACAACCSDGSTVSDEVITQIESALEWHLSNESGLFQYFQAALREKLLAATFAAAKKYLNMSPLAICESQRNFPHTAPTLLGHPQHYDVERISMRLAHMGVLHWRVWAPILYVRESVSPTDVAMIPSNEGYDVALLSICLRTLQATRLQRIAQRTGIKSTGPKPVLTRRLETELPQCEYQRAPSAGAPGPAPGLGGGMSILSIDMGIRNLAFAHLLVAPPSPPPPPSSPPLHSSGALKLQEDEDDGSRPRITLTAWRRLSVFAFNSELQSQSQSHPAIALPLTQTQTQTQTPAITPKDAVEQEQEQEQAHPIPPDSTSDPAPTSDPDEATGPEGGYSPAGYAEAAYALLTTLLARYRPTHVLIERQRFRSSGAAVVQEWSIRVGVFEGMLYAVLEALRRERSSGSMSVPVPQVCGVEPGRVSRFWSGRVSDEQGAGGGGDGPAKVEGTGEATEERNKGKKKVQQTHTQADAQADPNAEGTAARTARKKRKSTREVKKMKMDLVGHWLQNATTTTTFSARPKTLAVADDQELRQWVEAYRTRWQSRRKAGANLPDIGKLDDLADCLVQGVTWLEWQQMRHRLMADPSLLEKI</sequence>
<evidence type="ECO:0000256" key="1">
    <source>
        <dbReference type="ARBA" id="ARBA00010954"/>
    </source>
</evidence>
<dbReference type="GO" id="GO:0010737">
    <property type="term" value="P:protein kinase A signaling"/>
    <property type="evidence" value="ECO:0007669"/>
    <property type="project" value="TreeGrafter"/>
</dbReference>
<gene>
    <name evidence="4" type="ORF">BO82DRAFT_386770</name>
</gene>
<feature type="region of interest" description="Disordered" evidence="2">
    <location>
        <begin position="766"/>
        <end position="821"/>
    </location>
</feature>
<comment type="similarity">
    <text evidence="1">Belongs to the TCP11 family.</text>
</comment>
<dbReference type="CDD" id="cd16963">
    <property type="entry name" value="CCE1"/>
    <property type="match status" value="1"/>
</dbReference>
<dbReference type="Pfam" id="PF05794">
    <property type="entry name" value="Tcp11"/>
    <property type="match status" value="1"/>
</dbReference>
<dbReference type="InterPro" id="IPR003034">
    <property type="entry name" value="SAP_dom"/>
</dbReference>
<feature type="compositionally biased region" description="Low complexity" evidence="2">
    <location>
        <begin position="948"/>
        <end position="958"/>
    </location>
</feature>
<dbReference type="EMBL" id="KZ821744">
    <property type="protein sequence ID" value="PYH77208.1"/>
    <property type="molecule type" value="Genomic_DNA"/>
</dbReference>
<reference evidence="4 5" key="1">
    <citation type="submission" date="2016-12" db="EMBL/GenBank/DDBJ databases">
        <title>The genomes of Aspergillus section Nigri reveals drivers in fungal speciation.</title>
        <authorList>
            <consortium name="DOE Joint Genome Institute"/>
            <person name="Vesth T.C."/>
            <person name="Nybo J."/>
            <person name="Theobald S."/>
            <person name="Brandl J."/>
            <person name="Frisvad J.C."/>
            <person name="Nielsen K.F."/>
            <person name="Lyhne E.K."/>
            <person name="Kogle M.E."/>
            <person name="Kuo A."/>
            <person name="Riley R."/>
            <person name="Clum A."/>
            <person name="Nolan M."/>
            <person name="Lipzen A."/>
            <person name="Salamov A."/>
            <person name="Henrissat B."/>
            <person name="Wiebenga A."/>
            <person name="De Vries R.P."/>
            <person name="Grigoriev I.V."/>
            <person name="Mortensen U.H."/>
            <person name="Andersen M.R."/>
            <person name="Baker S.E."/>
        </authorList>
    </citation>
    <scope>NUCLEOTIDE SEQUENCE [LARGE SCALE GENOMIC DNA]</scope>
    <source>
        <strain evidence="4 5">CBS 121591</strain>
    </source>
</reference>
<dbReference type="VEuPathDB" id="FungiDB:BO82DRAFT_386770"/>
<feature type="region of interest" description="Disordered" evidence="2">
    <location>
        <begin position="702"/>
        <end position="732"/>
    </location>
</feature>
<dbReference type="InterPro" id="IPR036397">
    <property type="entry name" value="RNaseH_sf"/>
</dbReference>
<feature type="domain" description="SAP" evidence="3">
    <location>
        <begin position="624"/>
        <end position="658"/>
    </location>
</feature>
<dbReference type="OrthoDB" id="276323at2759"/>
<organism evidence="4 5">
    <name type="scientific">Aspergillus uvarum CBS 121591</name>
    <dbReference type="NCBI Taxonomy" id="1448315"/>
    <lineage>
        <taxon>Eukaryota</taxon>
        <taxon>Fungi</taxon>
        <taxon>Dikarya</taxon>
        <taxon>Ascomycota</taxon>
        <taxon>Pezizomycotina</taxon>
        <taxon>Eurotiomycetes</taxon>
        <taxon>Eurotiomycetidae</taxon>
        <taxon>Eurotiales</taxon>
        <taxon>Aspergillaceae</taxon>
        <taxon>Aspergillus</taxon>
        <taxon>Aspergillus subgen. Circumdati</taxon>
    </lineage>
</organism>
<feature type="compositionally biased region" description="Basic and acidic residues" evidence="2">
    <location>
        <begin position="35"/>
        <end position="61"/>
    </location>
</feature>
<dbReference type="GeneID" id="37141005"/>
<dbReference type="GO" id="GO:0003676">
    <property type="term" value="F:nucleic acid binding"/>
    <property type="evidence" value="ECO:0007669"/>
    <property type="project" value="InterPro"/>
</dbReference>
<dbReference type="AlphaFoldDB" id="A0A319CNZ7"/>
<keyword evidence="5" id="KW-1185">Reference proteome</keyword>
<dbReference type="PANTHER" id="PTHR12832:SF11">
    <property type="entry name" value="LD23868P"/>
    <property type="match status" value="1"/>
</dbReference>
<dbReference type="InterPro" id="IPR015242">
    <property type="entry name" value="Ydc2_cat"/>
</dbReference>
<protein>
    <submittedName>
        <fullName evidence="4">Tcp11-domain-containing protein</fullName>
    </submittedName>
</protein>
<evidence type="ECO:0000256" key="2">
    <source>
        <dbReference type="SAM" id="MobiDB-lite"/>
    </source>
</evidence>
<dbReference type="SUPFAM" id="SSF53098">
    <property type="entry name" value="Ribonuclease H-like"/>
    <property type="match status" value="1"/>
</dbReference>
<feature type="compositionally biased region" description="Pro residues" evidence="2">
    <location>
        <begin position="703"/>
        <end position="713"/>
    </location>
</feature>
<dbReference type="Gene3D" id="3.30.420.10">
    <property type="entry name" value="Ribonuclease H-like superfamily/Ribonuclease H"/>
    <property type="match status" value="1"/>
</dbReference>
<evidence type="ECO:0000313" key="5">
    <source>
        <dbReference type="Proteomes" id="UP000248340"/>
    </source>
</evidence>
<evidence type="ECO:0000313" key="4">
    <source>
        <dbReference type="EMBL" id="PYH77208.1"/>
    </source>
</evidence>